<sequence length="332" mass="35114">MTPSLRQGRSVRLAAAYADLQLVQNSVTAAPERHGSEAVKIICVAELRAAQAALERIDSGSARISRDAHFEFAWTCIHRARALLPLIVADDALETQYLYAVERAGRMRPRDARLLASLGHRSSDAADAGPQRRQRLSYALSVAYGAADREHQQLRVLRDRLLRVAWLTSLALLLVVAAGTWVPSLFPLCSEDQTVCPAGHGAPDPADVGTVAFLGLIGAGLTAVLAIRRARPSTSPYRLMPALGFLRIPLGGIVAVLGVVLVQSGSVPGVVGLADSQQIAVYAIVFGFAQEAVTRLLENRARAVQDVAAAGATASVAAASGSTTKDDDETTL</sequence>
<dbReference type="RefSeq" id="WP_214350382.1">
    <property type="nucleotide sequence ID" value="NZ_JAHBOH010000001.1"/>
</dbReference>
<protein>
    <recommendedName>
        <fullName evidence="4">Integral membrane protein</fullName>
    </recommendedName>
</protein>
<evidence type="ECO:0000256" key="1">
    <source>
        <dbReference type="SAM" id="Phobius"/>
    </source>
</evidence>
<keyword evidence="1" id="KW-0812">Transmembrane</keyword>
<keyword evidence="1" id="KW-0472">Membrane</keyword>
<feature type="transmembrane region" description="Helical" evidence="1">
    <location>
        <begin position="208"/>
        <end position="227"/>
    </location>
</feature>
<reference evidence="2 3" key="1">
    <citation type="submission" date="2021-05" db="EMBL/GenBank/DDBJ databases">
        <title>Description of Cellulomonas sp. DKR-3 sp. nov.</title>
        <authorList>
            <person name="Dahal R.H."/>
            <person name="Chaudhary D.K."/>
        </authorList>
    </citation>
    <scope>NUCLEOTIDE SEQUENCE [LARGE SCALE GENOMIC DNA]</scope>
    <source>
        <strain evidence="2 3">DKR-3</strain>
    </source>
</reference>
<feature type="transmembrane region" description="Helical" evidence="1">
    <location>
        <begin position="164"/>
        <end position="188"/>
    </location>
</feature>
<evidence type="ECO:0000313" key="2">
    <source>
        <dbReference type="EMBL" id="MBT0994826.1"/>
    </source>
</evidence>
<dbReference type="EMBL" id="JAHBOH010000001">
    <property type="protein sequence ID" value="MBT0994826.1"/>
    <property type="molecule type" value="Genomic_DNA"/>
</dbReference>
<organism evidence="2 3">
    <name type="scientific">Cellulomonas fulva</name>
    <dbReference type="NCBI Taxonomy" id="2835530"/>
    <lineage>
        <taxon>Bacteria</taxon>
        <taxon>Bacillati</taxon>
        <taxon>Actinomycetota</taxon>
        <taxon>Actinomycetes</taxon>
        <taxon>Micrococcales</taxon>
        <taxon>Cellulomonadaceae</taxon>
        <taxon>Cellulomonas</taxon>
    </lineage>
</organism>
<dbReference type="Proteomes" id="UP000722125">
    <property type="component" value="Unassembled WGS sequence"/>
</dbReference>
<accession>A0ABS5U0K8</accession>
<name>A0ABS5U0K8_9CELL</name>
<feature type="transmembrane region" description="Helical" evidence="1">
    <location>
        <begin position="239"/>
        <end position="259"/>
    </location>
</feature>
<keyword evidence="3" id="KW-1185">Reference proteome</keyword>
<evidence type="ECO:0008006" key="4">
    <source>
        <dbReference type="Google" id="ProtNLM"/>
    </source>
</evidence>
<comment type="caution">
    <text evidence="2">The sequence shown here is derived from an EMBL/GenBank/DDBJ whole genome shotgun (WGS) entry which is preliminary data.</text>
</comment>
<keyword evidence="1" id="KW-1133">Transmembrane helix</keyword>
<gene>
    <name evidence="2" type="ORF">KIN34_11095</name>
</gene>
<proteinExistence type="predicted"/>
<evidence type="ECO:0000313" key="3">
    <source>
        <dbReference type="Proteomes" id="UP000722125"/>
    </source>
</evidence>